<evidence type="ECO:0000313" key="1">
    <source>
        <dbReference type="EMBL" id="MFC3986435.1"/>
    </source>
</evidence>
<sequence length="113" mass="12605">MPPARRTTQSKVITQDGTPVSLFSLRARKREAVAEPFVFDVDGEFFTMKPPASTDWQVVADLNGGNQDLRKFLAELLGEDYPRFCKVPDISAEDVNALIEACTEHYQGLSRGE</sequence>
<dbReference type="EMBL" id="JBHSBC010000056">
    <property type="protein sequence ID" value="MFC3986435.1"/>
    <property type="molecule type" value="Genomic_DNA"/>
</dbReference>
<name>A0ABV8FFJ3_9ACTN</name>
<proteinExistence type="predicted"/>
<reference evidence="2" key="1">
    <citation type="journal article" date="2019" name="Int. J. Syst. Evol. Microbiol.">
        <title>The Global Catalogue of Microorganisms (GCM) 10K type strain sequencing project: providing services to taxonomists for standard genome sequencing and annotation.</title>
        <authorList>
            <consortium name="The Broad Institute Genomics Platform"/>
            <consortium name="The Broad Institute Genome Sequencing Center for Infectious Disease"/>
            <person name="Wu L."/>
            <person name="Ma J."/>
        </authorList>
    </citation>
    <scope>NUCLEOTIDE SEQUENCE [LARGE SCALE GENOMIC DNA]</scope>
    <source>
        <strain evidence="2">TBRC 7912</strain>
    </source>
</reference>
<evidence type="ECO:0000313" key="2">
    <source>
        <dbReference type="Proteomes" id="UP001595698"/>
    </source>
</evidence>
<evidence type="ECO:0008006" key="3">
    <source>
        <dbReference type="Google" id="ProtNLM"/>
    </source>
</evidence>
<dbReference type="Proteomes" id="UP001595698">
    <property type="component" value="Unassembled WGS sequence"/>
</dbReference>
<dbReference type="RefSeq" id="WP_386196671.1">
    <property type="nucleotide sequence ID" value="NZ_JBHSBC010000056.1"/>
</dbReference>
<gene>
    <name evidence="1" type="ORF">ACFOYY_40330</name>
</gene>
<keyword evidence="2" id="KW-1185">Reference proteome</keyword>
<accession>A0ABV8FFJ3</accession>
<comment type="caution">
    <text evidence="1">The sequence shown here is derived from an EMBL/GenBank/DDBJ whole genome shotgun (WGS) entry which is preliminary data.</text>
</comment>
<organism evidence="1 2">
    <name type="scientific">Streptosporangium jomthongense</name>
    <dbReference type="NCBI Taxonomy" id="1193683"/>
    <lineage>
        <taxon>Bacteria</taxon>
        <taxon>Bacillati</taxon>
        <taxon>Actinomycetota</taxon>
        <taxon>Actinomycetes</taxon>
        <taxon>Streptosporangiales</taxon>
        <taxon>Streptosporangiaceae</taxon>
        <taxon>Streptosporangium</taxon>
    </lineage>
</organism>
<protein>
    <recommendedName>
        <fullName evidence="3">DUF4325 domain-containing protein</fullName>
    </recommendedName>
</protein>